<dbReference type="RefSeq" id="WP_108115326.1">
    <property type="nucleotide sequence ID" value="NZ_QBKT01000006.1"/>
</dbReference>
<protein>
    <submittedName>
        <fullName evidence="1">Uncharacterized protein</fullName>
    </submittedName>
</protein>
<keyword evidence="2" id="KW-1185">Reference proteome</keyword>
<accession>A0A2T6BWC1</accession>
<dbReference type="EMBL" id="QBKT01000006">
    <property type="protein sequence ID" value="PTX60380.1"/>
    <property type="molecule type" value="Genomic_DNA"/>
</dbReference>
<sequence>MKKQKFKGLELNKKSISNLSYKKLGGREGVETFDGLLSTMGPCQNGTKCCDDSYGLYCSLVMEHCPH</sequence>
<organism evidence="1 2">
    <name type="scientific">Kordia periserrulae</name>
    <dbReference type="NCBI Taxonomy" id="701523"/>
    <lineage>
        <taxon>Bacteria</taxon>
        <taxon>Pseudomonadati</taxon>
        <taxon>Bacteroidota</taxon>
        <taxon>Flavobacteriia</taxon>
        <taxon>Flavobacteriales</taxon>
        <taxon>Flavobacteriaceae</taxon>
        <taxon>Kordia</taxon>
    </lineage>
</organism>
<comment type="caution">
    <text evidence="1">The sequence shown here is derived from an EMBL/GenBank/DDBJ whole genome shotgun (WGS) entry which is preliminary data.</text>
</comment>
<gene>
    <name evidence="1" type="ORF">C8N46_10624</name>
</gene>
<name>A0A2T6BWC1_9FLAO</name>
<dbReference type="Proteomes" id="UP000244090">
    <property type="component" value="Unassembled WGS sequence"/>
</dbReference>
<reference evidence="1 2" key="1">
    <citation type="submission" date="2018-04" db="EMBL/GenBank/DDBJ databases">
        <title>Genomic Encyclopedia of Archaeal and Bacterial Type Strains, Phase II (KMG-II): from individual species to whole genera.</title>
        <authorList>
            <person name="Goeker M."/>
        </authorList>
    </citation>
    <scope>NUCLEOTIDE SEQUENCE [LARGE SCALE GENOMIC DNA]</scope>
    <source>
        <strain evidence="1 2">DSM 25731</strain>
    </source>
</reference>
<evidence type="ECO:0000313" key="1">
    <source>
        <dbReference type="EMBL" id="PTX60380.1"/>
    </source>
</evidence>
<dbReference type="AlphaFoldDB" id="A0A2T6BWC1"/>
<evidence type="ECO:0000313" key="2">
    <source>
        <dbReference type="Proteomes" id="UP000244090"/>
    </source>
</evidence>
<proteinExistence type="predicted"/>